<dbReference type="Pfam" id="PF07685">
    <property type="entry name" value="GATase_3"/>
    <property type="match status" value="1"/>
</dbReference>
<comment type="pathway">
    <text evidence="9">Cofactor biosynthesis; adenosylcobalamin biosynthesis; cob(II)yrinate a,c-diamide from precorrin-2 (aerobic route): step 9/10.</text>
</comment>
<dbReference type="Pfam" id="PF01656">
    <property type="entry name" value="CbiA"/>
    <property type="match status" value="1"/>
</dbReference>
<dbReference type="PANTHER" id="PTHR43873:SF1">
    <property type="entry name" value="COBYRINATE A,C-DIAMIDE SYNTHASE"/>
    <property type="match status" value="1"/>
</dbReference>
<dbReference type="UniPathway" id="UPA00148">
    <property type="reaction ID" value="UER00220"/>
</dbReference>
<dbReference type="PROSITE" id="PS51274">
    <property type="entry name" value="GATASE_COBBQ"/>
    <property type="match status" value="1"/>
</dbReference>
<evidence type="ECO:0000259" key="10">
    <source>
        <dbReference type="Pfam" id="PF01656"/>
    </source>
</evidence>
<dbReference type="AlphaFoldDB" id="A0A3A1WI54"/>
<organism evidence="12 13">
    <name type="scientific">Aureimonas flava</name>
    <dbReference type="NCBI Taxonomy" id="2320271"/>
    <lineage>
        <taxon>Bacteria</taxon>
        <taxon>Pseudomonadati</taxon>
        <taxon>Pseudomonadota</taxon>
        <taxon>Alphaproteobacteria</taxon>
        <taxon>Hyphomicrobiales</taxon>
        <taxon>Aurantimonadaceae</taxon>
        <taxon>Aureimonas</taxon>
    </lineage>
</organism>
<dbReference type="Proteomes" id="UP000265750">
    <property type="component" value="Unassembled WGS sequence"/>
</dbReference>
<evidence type="ECO:0000256" key="5">
    <source>
        <dbReference type="ARBA" id="ARBA00022741"/>
    </source>
</evidence>
<sequence length="435" mass="45021">MSAHPPRPGLLVAAPQSGSGKTLLTLALLRWARGRGLAPAPAKAGPDYIDPAFHTAAAGRASVNLDPYAMRPALLRDLCETGGAPLVVEGMMGLFDGAADGTGSAADLAGAIGLPVLFVVDCARQSQSVAALVRGFRDHRPDLPFCGLALNRVASARHEALLRAALAPLGLPVLAVLPPRDGLRMPERHLGLVQAGETAGLDGFLDEAAAWFAEGADTAAVEALLAPAPAPRPERAPAPRLAPLGARVAVARDEAFAFAYPHLLDGWRLAGAELSFFSPLADEGPEAAADAVFLPGGYPELHAGRIAAAAGFRAGMAAARARGAAIYGECGGYMVLGEGLEDEGGARHAMLGFLPLETSFARRRLHLGYRRLRAHAGAPWAGALTGHEFHYSSVVAEGAGDRLFDAADALGRDLGAVGLRRGRVCGSYIHVIDRA</sequence>
<comment type="similarity">
    <text evidence="2">Belongs to the CobB/CobQ family. CobQ subfamily.</text>
</comment>
<evidence type="ECO:0000313" key="13">
    <source>
        <dbReference type="Proteomes" id="UP000265750"/>
    </source>
</evidence>
<keyword evidence="8 9" id="KW-0315">Glutamine amidotransferase</keyword>
<evidence type="ECO:0000256" key="2">
    <source>
        <dbReference type="ARBA" id="ARBA00006205"/>
    </source>
</evidence>
<dbReference type="RefSeq" id="WP_119540897.1">
    <property type="nucleotide sequence ID" value="NZ_QYRN01000008.1"/>
</dbReference>
<feature type="domain" description="CobB/CobQ-like glutamine amidotransferase" evidence="11">
    <location>
        <begin position="247"/>
        <end position="432"/>
    </location>
</feature>
<comment type="catalytic activity">
    <reaction evidence="9">
        <text>hydrogenobyrinate + 2 L-glutamine + 2 ATP + 2 H2O = hydrogenobyrinate a,c-diamide + 2 L-glutamate + 2 ADP + 2 phosphate + 2 H(+)</text>
        <dbReference type="Rhea" id="RHEA:12544"/>
        <dbReference type="ChEBI" id="CHEBI:15377"/>
        <dbReference type="ChEBI" id="CHEBI:15378"/>
        <dbReference type="ChEBI" id="CHEBI:29985"/>
        <dbReference type="ChEBI" id="CHEBI:30616"/>
        <dbReference type="ChEBI" id="CHEBI:43474"/>
        <dbReference type="ChEBI" id="CHEBI:58359"/>
        <dbReference type="ChEBI" id="CHEBI:77873"/>
        <dbReference type="ChEBI" id="CHEBI:77874"/>
        <dbReference type="ChEBI" id="CHEBI:456216"/>
        <dbReference type="EC" id="6.3.5.9"/>
    </reaction>
</comment>
<dbReference type="InterPro" id="IPR029062">
    <property type="entry name" value="Class_I_gatase-like"/>
</dbReference>
<comment type="cofactor">
    <cofactor evidence="1 9">
        <name>Mg(2+)</name>
        <dbReference type="ChEBI" id="CHEBI:18420"/>
    </cofactor>
</comment>
<evidence type="ECO:0000256" key="1">
    <source>
        <dbReference type="ARBA" id="ARBA00001946"/>
    </source>
</evidence>
<evidence type="ECO:0000256" key="6">
    <source>
        <dbReference type="ARBA" id="ARBA00022840"/>
    </source>
</evidence>
<keyword evidence="6 9" id="KW-0067">ATP-binding</keyword>
<dbReference type="Gene3D" id="3.40.50.300">
    <property type="entry name" value="P-loop containing nucleotide triphosphate hydrolases"/>
    <property type="match status" value="1"/>
</dbReference>
<keyword evidence="4 9" id="KW-0436">Ligase</keyword>
<reference evidence="13" key="1">
    <citation type="submission" date="2018-09" db="EMBL/GenBank/DDBJ databases">
        <authorList>
            <person name="Tuo L."/>
        </authorList>
    </citation>
    <scope>NUCLEOTIDE SEQUENCE [LARGE SCALE GENOMIC DNA]</scope>
    <source>
        <strain evidence="13">M2BS4Y-1</strain>
    </source>
</reference>
<evidence type="ECO:0000256" key="8">
    <source>
        <dbReference type="ARBA" id="ARBA00022962"/>
    </source>
</evidence>
<comment type="caution">
    <text evidence="12">The sequence shown here is derived from an EMBL/GenBank/DDBJ whole genome shotgun (WGS) entry which is preliminary data.</text>
</comment>
<keyword evidence="7 9" id="KW-0460">Magnesium</keyword>
<dbReference type="EMBL" id="QYRN01000008">
    <property type="protein sequence ID" value="RIX99072.1"/>
    <property type="molecule type" value="Genomic_DNA"/>
</dbReference>
<dbReference type="GO" id="GO:0005524">
    <property type="term" value="F:ATP binding"/>
    <property type="evidence" value="ECO:0007669"/>
    <property type="project" value="UniProtKB-UniRule"/>
</dbReference>
<keyword evidence="3 9" id="KW-0169">Cobalamin biosynthesis</keyword>
<comment type="domain">
    <text evidence="9">Comprises of two domains. The C-terminal domain contains the binding site for glutamine and catalyzes the hydrolysis of this substrate to glutamate and ammonia. The N-terminal domain is anticipated to bind ATP and hydrogenobyrinate and catalyzes the ultimate synthesis of the diamide product. The ammonia produced via the glutaminase domain is probably translocated to the adjacent domain via a molecular tunnel, where it reacts with an activated intermediate.</text>
</comment>
<gene>
    <name evidence="9" type="primary">cobB</name>
    <name evidence="12" type="ORF">D3218_14930</name>
</gene>
<dbReference type="SUPFAM" id="SSF52540">
    <property type="entry name" value="P-loop containing nucleoside triphosphate hydrolases"/>
    <property type="match status" value="1"/>
</dbReference>
<dbReference type="Gene3D" id="3.40.50.880">
    <property type="match status" value="1"/>
</dbReference>
<feature type="active site" description="Nucleophile" evidence="9">
    <location>
        <position position="330"/>
    </location>
</feature>
<evidence type="ECO:0000256" key="3">
    <source>
        <dbReference type="ARBA" id="ARBA00022573"/>
    </source>
</evidence>
<keyword evidence="5 9" id="KW-0547">Nucleotide-binding</keyword>
<comment type="miscellaneous">
    <text evidence="9">The a and c carboxylates of hydrogenobyrinate are activated for nucleophilic attack via formation of a phosphorylated intermediate by ATP. CobB catalyzes first the amidation of the c-carboxylate, and then that of the a-carboxylate.</text>
</comment>
<dbReference type="OrthoDB" id="9764035at2"/>
<evidence type="ECO:0000256" key="7">
    <source>
        <dbReference type="ARBA" id="ARBA00022842"/>
    </source>
</evidence>
<dbReference type="HAMAP" id="MF_00027">
    <property type="entry name" value="CobB_CbiA"/>
    <property type="match status" value="1"/>
</dbReference>
<name>A0A3A1WI54_9HYPH</name>
<keyword evidence="13" id="KW-1185">Reference proteome</keyword>
<evidence type="ECO:0000259" key="11">
    <source>
        <dbReference type="Pfam" id="PF07685"/>
    </source>
</evidence>
<feature type="site" description="Increases nucleophilicity of active site Cys" evidence="9">
    <location>
        <position position="430"/>
    </location>
</feature>
<dbReference type="SUPFAM" id="SSF52317">
    <property type="entry name" value="Class I glutamine amidotransferase-like"/>
    <property type="match status" value="1"/>
</dbReference>
<dbReference type="NCBIfam" id="TIGR00379">
    <property type="entry name" value="cobB"/>
    <property type="match status" value="1"/>
</dbReference>
<dbReference type="InterPro" id="IPR002586">
    <property type="entry name" value="CobQ/CobB/MinD/ParA_Nub-bd_dom"/>
</dbReference>
<feature type="domain" description="CobQ/CobB/MinD/ParA nucleotide binding" evidence="10">
    <location>
        <begin position="11"/>
        <end position="190"/>
    </location>
</feature>
<dbReference type="EC" id="6.3.5.9" evidence="9"/>
<dbReference type="GO" id="GO:0042242">
    <property type="term" value="F:cobyrinic acid a,c-diamide synthase activity"/>
    <property type="evidence" value="ECO:0007669"/>
    <property type="project" value="InterPro"/>
</dbReference>
<evidence type="ECO:0000313" key="12">
    <source>
        <dbReference type="EMBL" id="RIX99072.1"/>
    </source>
</evidence>
<dbReference type="InterPro" id="IPR027417">
    <property type="entry name" value="P-loop_NTPase"/>
</dbReference>
<dbReference type="NCBIfam" id="NF002204">
    <property type="entry name" value="PRK01077.1"/>
    <property type="match status" value="1"/>
</dbReference>
<dbReference type="InterPro" id="IPR004484">
    <property type="entry name" value="CbiA/CobB_synth"/>
</dbReference>
<proteinExistence type="inferred from homology"/>
<dbReference type="GO" id="GO:0043802">
    <property type="term" value="F:hydrogenobyrinic acid a,c-diamide synthase (glutamine-hydrolysing) activity"/>
    <property type="evidence" value="ECO:0007669"/>
    <property type="project" value="UniProtKB-UniRule"/>
</dbReference>
<accession>A0A3A1WI54</accession>
<comment type="similarity">
    <text evidence="9">Belongs to the CobB/CbiA family.</text>
</comment>
<dbReference type="PANTHER" id="PTHR43873">
    <property type="entry name" value="COBYRINATE A,C-DIAMIDE SYNTHASE"/>
    <property type="match status" value="1"/>
</dbReference>
<dbReference type="GO" id="GO:0009236">
    <property type="term" value="P:cobalamin biosynthetic process"/>
    <property type="evidence" value="ECO:0007669"/>
    <property type="project" value="UniProtKB-UniRule"/>
</dbReference>
<protein>
    <recommendedName>
        <fullName evidence="9">Hydrogenobyrinate a,c-diamide synthase</fullName>
        <ecNumber evidence="9">6.3.5.9</ecNumber>
    </recommendedName>
    <alternativeName>
        <fullName evidence="9">Hydrogenobyrinic acid a,c-diamide synthase</fullName>
    </alternativeName>
</protein>
<comment type="function">
    <text evidence="9">Catalyzes the ATP-dependent amidation of the two carboxylate groups at positions a and c of hydrogenobyrinate, using either L-glutamine or ammonia as the nitrogen source.</text>
</comment>
<evidence type="ECO:0000256" key="4">
    <source>
        <dbReference type="ARBA" id="ARBA00022598"/>
    </source>
</evidence>
<evidence type="ECO:0000256" key="9">
    <source>
        <dbReference type="HAMAP-Rule" id="MF_00027"/>
    </source>
</evidence>
<dbReference type="InterPro" id="IPR011698">
    <property type="entry name" value="GATase_3"/>
</dbReference>